<dbReference type="EMBL" id="LAZR01025858">
    <property type="protein sequence ID" value="KKL70577.1"/>
    <property type="molecule type" value="Genomic_DNA"/>
</dbReference>
<comment type="caution">
    <text evidence="1">The sequence shown here is derived from an EMBL/GenBank/DDBJ whole genome shotgun (WGS) entry which is preliminary data.</text>
</comment>
<accession>A0A0F9H5M0</accession>
<proteinExistence type="predicted"/>
<dbReference type="AlphaFoldDB" id="A0A0F9H5M0"/>
<evidence type="ECO:0000313" key="1">
    <source>
        <dbReference type="EMBL" id="KKL70577.1"/>
    </source>
</evidence>
<name>A0A0F9H5M0_9ZZZZ</name>
<sequence>MDSKDQPADMQDASTGLDLASLDTIFGKLFIDPFTVAGLYDHPQTPELLLWEGVSAPAKSVLLIQGTVRLYLTITAQEAFDILNEAAKAMQERGEDEDESRE</sequence>
<protein>
    <submittedName>
        <fullName evidence="1">Uncharacterized protein</fullName>
    </submittedName>
</protein>
<reference evidence="1" key="1">
    <citation type="journal article" date="2015" name="Nature">
        <title>Complex archaea that bridge the gap between prokaryotes and eukaryotes.</title>
        <authorList>
            <person name="Spang A."/>
            <person name="Saw J.H."/>
            <person name="Jorgensen S.L."/>
            <person name="Zaremba-Niedzwiedzka K."/>
            <person name="Martijn J."/>
            <person name="Lind A.E."/>
            <person name="van Eijk R."/>
            <person name="Schleper C."/>
            <person name="Guy L."/>
            <person name="Ettema T.J."/>
        </authorList>
    </citation>
    <scope>NUCLEOTIDE SEQUENCE</scope>
</reference>
<gene>
    <name evidence="1" type="ORF">LCGC14_2103550</name>
</gene>
<organism evidence="1">
    <name type="scientific">marine sediment metagenome</name>
    <dbReference type="NCBI Taxonomy" id="412755"/>
    <lineage>
        <taxon>unclassified sequences</taxon>
        <taxon>metagenomes</taxon>
        <taxon>ecological metagenomes</taxon>
    </lineage>
</organism>